<feature type="transmembrane region" description="Helical" evidence="8">
    <location>
        <begin position="614"/>
        <end position="634"/>
    </location>
</feature>
<dbReference type="InterPro" id="IPR037257">
    <property type="entry name" value="T2SS_E_N_sf"/>
</dbReference>
<evidence type="ECO:0000256" key="1">
    <source>
        <dbReference type="ARBA" id="ARBA00004141"/>
    </source>
</evidence>
<organism evidence="9 10">
    <name type="scientific">Rhodopseudomonas faecalis</name>
    <dbReference type="NCBI Taxonomy" id="99655"/>
    <lineage>
        <taxon>Bacteria</taxon>
        <taxon>Pseudomonadati</taxon>
        <taxon>Pseudomonadota</taxon>
        <taxon>Alphaproteobacteria</taxon>
        <taxon>Hyphomicrobiales</taxon>
        <taxon>Nitrobacteraceae</taxon>
        <taxon>Rhodopseudomonas</taxon>
    </lineage>
</organism>
<name>A0A318TL42_9BRAD</name>
<dbReference type="Gene3D" id="3.90.550.10">
    <property type="entry name" value="Spore Coat Polysaccharide Biosynthesis Protein SpsA, Chain A"/>
    <property type="match status" value="1"/>
</dbReference>
<feature type="transmembrane region" description="Helical" evidence="8">
    <location>
        <begin position="577"/>
        <end position="602"/>
    </location>
</feature>
<dbReference type="GO" id="GO:0016757">
    <property type="term" value="F:glycosyltransferase activity"/>
    <property type="evidence" value="ECO:0007669"/>
    <property type="project" value="UniProtKB-KW"/>
</dbReference>
<dbReference type="InterPro" id="IPR050321">
    <property type="entry name" value="Glycosyltr_2/OpgH_subfam"/>
</dbReference>
<evidence type="ECO:0000256" key="7">
    <source>
        <dbReference type="SAM" id="MobiDB-lite"/>
    </source>
</evidence>
<keyword evidence="5 8" id="KW-1133">Transmembrane helix</keyword>
<accession>A0A318TL42</accession>
<keyword evidence="6 8" id="KW-0472">Membrane</keyword>
<comment type="subcellular location">
    <subcellularLocation>
        <location evidence="1">Membrane</location>
        <topology evidence="1">Multi-pass membrane protein</topology>
    </subcellularLocation>
</comment>
<dbReference type="SUPFAM" id="SSF53448">
    <property type="entry name" value="Nucleotide-diphospho-sugar transferases"/>
    <property type="match status" value="1"/>
</dbReference>
<dbReference type="InterPro" id="IPR029044">
    <property type="entry name" value="Nucleotide-diphossugar_trans"/>
</dbReference>
<gene>
    <name evidence="9" type="ORF">BJ122_103205</name>
</gene>
<evidence type="ECO:0000313" key="9">
    <source>
        <dbReference type="EMBL" id="PYF04550.1"/>
    </source>
</evidence>
<dbReference type="SUPFAM" id="SSF160246">
    <property type="entry name" value="EspE N-terminal domain-like"/>
    <property type="match status" value="1"/>
</dbReference>
<keyword evidence="3 9" id="KW-0808">Transferase</keyword>
<proteinExistence type="predicted"/>
<protein>
    <submittedName>
        <fullName evidence="9">Cellulose synthase/poly-beta-1,6-N-acetylglucosamine synthase-like glycosyltransferase</fullName>
    </submittedName>
</protein>
<evidence type="ECO:0000256" key="5">
    <source>
        <dbReference type="ARBA" id="ARBA00022989"/>
    </source>
</evidence>
<evidence type="ECO:0000313" key="10">
    <source>
        <dbReference type="Proteomes" id="UP000248148"/>
    </source>
</evidence>
<evidence type="ECO:0000256" key="6">
    <source>
        <dbReference type="ARBA" id="ARBA00023136"/>
    </source>
</evidence>
<evidence type="ECO:0000256" key="4">
    <source>
        <dbReference type="ARBA" id="ARBA00022692"/>
    </source>
</evidence>
<sequence>MAVRCDVERHENGRHENGRRENERHENERHENERCEVGRYQADHSDIRRCERFAGLAPELHCLRAVLPSPLLHAAQRRAEQLGIGADQVLIRWGAIDERAYLHRLSAHLGIAEEPFAHPARADTPLRDDQLPLAAASGLLPLRRNGELLWTVAPRRLAARTICRLTASYPSTIARLRVASTASLRQFMLRHGAAPLADLAVFGLQRRFPKLSAAPRQGRHPALALLQRALGAALVMLLPLLFANPVGSALSLLLFLSFVGFRLVAALVTPPAPAPALQAAPRDWPIYTVVVALYREASSVAPLLRAIEALDYPREQLDVILVVEPDDTETLAAIARLAPRPHLLTLVAPGSGPRTKPKALNCALPFVRGTYVAVFDAEDRPDPGQLRAALGAFADGGPAVACVQASLCIDNLSHSWLSRLFTAEYAGQFDAVLPGMSRFALPLPLGGSSNHFRTAVLREVGGWDPFNVTEDADLGFRLARFGYRAISFDSVTYEEAPLRFGAWLRQRSRWMKGWMQTWGVHMRDPRTLWREAGWRGMLTLNFVVGGAILTALLHPLLLTDFGYALVRLYHGETLASVIGPMTLVYALTIAASYGGSAAVALIGLSRRGRAWQGWWLLLMPGYWLCLSIAAWRALGQFVLMPHHWEKTEHGLARREAVVTAGKGASSAKLMAVRALTDSA</sequence>
<evidence type="ECO:0000256" key="3">
    <source>
        <dbReference type="ARBA" id="ARBA00022679"/>
    </source>
</evidence>
<keyword evidence="10" id="KW-1185">Reference proteome</keyword>
<dbReference type="AlphaFoldDB" id="A0A318TL42"/>
<dbReference type="GO" id="GO:0016020">
    <property type="term" value="C:membrane"/>
    <property type="evidence" value="ECO:0007669"/>
    <property type="project" value="UniProtKB-SubCell"/>
</dbReference>
<dbReference type="Proteomes" id="UP000248148">
    <property type="component" value="Unassembled WGS sequence"/>
</dbReference>
<keyword evidence="4 8" id="KW-0812">Transmembrane</keyword>
<feature type="region of interest" description="Disordered" evidence="7">
    <location>
        <begin position="1"/>
        <end position="32"/>
    </location>
</feature>
<reference evidence="9 10" key="1">
    <citation type="submission" date="2018-06" db="EMBL/GenBank/DDBJ databases">
        <title>Genomic Encyclopedia of Archaeal and Bacterial Type Strains, Phase II (KMG-II): from individual species to whole genera.</title>
        <authorList>
            <person name="Goeker M."/>
        </authorList>
    </citation>
    <scope>NUCLEOTIDE SEQUENCE [LARGE SCALE GENOMIC DNA]</scope>
    <source>
        <strain evidence="9 10">JCM 11668</strain>
    </source>
</reference>
<keyword evidence="2" id="KW-0328">Glycosyltransferase</keyword>
<comment type="caution">
    <text evidence="9">The sequence shown here is derived from an EMBL/GenBank/DDBJ whole genome shotgun (WGS) entry which is preliminary data.</text>
</comment>
<evidence type="ECO:0000256" key="2">
    <source>
        <dbReference type="ARBA" id="ARBA00022676"/>
    </source>
</evidence>
<dbReference type="Pfam" id="PF13641">
    <property type="entry name" value="Glyco_tranf_2_3"/>
    <property type="match status" value="1"/>
</dbReference>
<evidence type="ECO:0000256" key="8">
    <source>
        <dbReference type="SAM" id="Phobius"/>
    </source>
</evidence>
<dbReference type="EMBL" id="QJTI01000003">
    <property type="protein sequence ID" value="PYF04550.1"/>
    <property type="molecule type" value="Genomic_DNA"/>
</dbReference>
<dbReference type="PANTHER" id="PTHR43867:SF2">
    <property type="entry name" value="CELLULOSE SYNTHASE CATALYTIC SUBUNIT A [UDP-FORMING]"/>
    <property type="match status" value="1"/>
</dbReference>
<dbReference type="PANTHER" id="PTHR43867">
    <property type="entry name" value="CELLULOSE SYNTHASE CATALYTIC SUBUNIT A [UDP-FORMING]"/>
    <property type="match status" value="1"/>
</dbReference>
<feature type="transmembrane region" description="Helical" evidence="8">
    <location>
        <begin position="538"/>
        <end position="557"/>
    </location>
</feature>